<dbReference type="GO" id="GO:0003677">
    <property type="term" value="F:DNA binding"/>
    <property type="evidence" value="ECO:0007669"/>
    <property type="project" value="UniProtKB-UniRule"/>
</dbReference>
<dbReference type="InterPro" id="IPR058852">
    <property type="entry name" value="HTH_77"/>
</dbReference>
<accession>A0A5N8W1A4</accession>
<dbReference type="InterPro" id="IPR005158">
    <property type="entry name" value="BTAD"/>
</dbReference>
<evidence type="ECO:0000259" key="9">
    <source>
        <dbReference type="PROSITE" id="PS51755"/>
    </source>
</evidence>
<evidence type="ECO:0000256" key="6">
    <source>
        <dbReference type="ARBA" id="ARBA00023163"/>
    </source>
</evidence>
<dbReference type="InterPro" id="IPR051677">
    <property type="entry name" value="AfsR-DnrI-RedD_regulator"/>
</dbReference>
<dbReference type="GO" id="GO:0000160">
    <property type="term" value="P:phosphorelay signal transduction system"/>
    <property type="evidence" value="ECO:0007669"/>
    <property type="project" value="UniProtKB-KW"/>
</dbReference>
<comment type="caution">
    <text evidence="10">The sequence shown here is derived from an EMBL/GenBank/DDBJ whole genome shotgun (WGS) entry which is preliminary data.</text>
</comment>
<dbReference type="EMBL" id="VJZE01000042">
    <property type="protein sequence ID" value="MPY40088.1"/>
    <property type="molecule type" value="Genomic_DNA"/>
</dbReference>
<dbReference type="Pfam" id="PF00931">
    <property type="entry name" value="NB-ARC"/>
    <property type="match status" value="1"/>
</dbReference>
<evidence type="ECO:0000256" key="3">
    <source>
        <dbReference type="ARBA" id="ARBA00023012"/>
    </source>
</evidence>
<dbReference type="GO" id="GO:0043531">
    <property type="term" value="F:ADP binding"/>
    <property type="evidence" value="ECO:0007669"/>
    <property type="project" value="InterPro"/>
</dbReference>
<dbReference type="SMART" id="SM00862">
    <property type="entry name" value="Trans_reg_C"/>
    <property type="match status" value="1"/>
</dbReference>
<dbReference type="PANTHER" id="PTHR35807">
    <property type="entry name" value="TRANSCRIPTIONAL REGULATOR REDD-RELATED"/>
    <property type="match status" value="1"/>
</dbReference>
<keyword evidence="5 7" id="KW-0238">DNA-binding</keyword>
<sequence>MELEYRLLGPVEAWNGGMPVRLGGPKPRALLAVLLLRAGQVVPADALVDAVWGEEPPGTARALVQSYVSALRRALPREAGESIETRPPGYRLRPGAGLVDLVRFEELTAEGRRASAEGDHRAAARALREALALWRGPALGGVGGALRDEAVRLEEARQAALEERIGAELELTGREAELVTELTALVAAHPTREPLRGRLMLALYRLGRQADALAVYEEGRAVLVGELGIDPGPGLNRLHEAILRAEPALLPGPRTVAAAPERPAPPPRPVSLLPPGIGDFTGRETELAEVVGSLTGPRGATPVVVVSGPAGVGKSALAVRAAHQVAAEYPDGQLYAELHGFSDPVPPGEVLGRLLRALGADPPEDPAERGDLFRSLVAGRRILLVLDDAGSESQVRPLLPGGADCGVLVTSRTRLGGLVGARRTDLDVLDDDRGLELLARVVDVRPTWADPGEESAARRIVELCGGLPLALRIAGARLATRRHWTPGMLAGRLADERRRLDELSVGDLEVRASLGLSYQALDAASRRVLRRLATLGSADVAAWTVAALADVPEDEAETVLERLVDAQLLVCPGTDQVGQPRYRLHDLVRVYAAERAETEDPPAERTAAVGRALSAGLWLMHRVTEAAPPGAVVLRQTLAGGARPLGDTERSGDSPAPVSARTAQRALDDPFTWFDAEADALTTAVERAAALGLHSPACEAAAALCSSSFAISNRFDAWWRSHDAALAAARRAEDLSGEALLLIGLGQLRYEQDRCAEALDYFRQAERLCADLGDVRGRSAALTGVGSACRELGALRAAEQALADAADGFRRIGDCTGVGLACRYAGSVRLELGDHETAGLLLDESVRAYRRQGSRRGEALALRTLSLVHRSLGEYGTAVRLAGQAAEILSGVGDPLMAAYAGRARAKATLRLGRTREAESELRRVLDVCRAHQDRFGETITLRTLGECALADGRLTEAEQQLKTAVVGWEELDLRLPRARALRDLATVREALGDEAGAAALRTEAMGMFTACEARERYEPWPRAPRRP</sequence>
<gene>
    <name evidence="10" type="ORF">FNH04_09240</name>
</gene>
<dbReference type="SUPFAM" id="SSF48452">
    <property type="entry name" value="TPR-like"/>
    <property type="match status" value="3"/>
</dbReference>
<dbReference type="Gene3D" id="1.25.40.10">
    <property type="entry name" value="Tetratricopeptide repeat domain"/>
    <property type="match status" value="3"/>
</dbReference>
<dbReference type="Pfam" id="PF03704">
    <property type="entry name" value="BTAD"/>
    <property type="match status" value="1"/>
</dbReference>
<evidence type="ECO:0000313" key="10">
    <source>
        <dbReference type="EMBL" id="MPY40088.1"/>
    </source>
</evidence>
<evidence type="ECO:0000256" key="8">
    <source>
        <dbReference type="SAM" id="MobiDB-lite"/>
    </source>
</evidence>
<evidence type="ECO:0000256" key="4">
    <source>
        <dbReference type="ARBA" id="ARBA00023015"/>
    </source>
</evidence>
<dbReference type="InterPro" id="IPR027417">
    <property type="entry name" value="P-loop_NTPase"/>
</dbReference>
<comment type="similarity">
    <text evidence="1">Belongs to the AfsR/DnrI/RedD regulatory family.</text>
</comment>
<dbReference type="Gene3D" id="3.40.50.300">
    <property type="entry name" value="P-loop containing nucleotide triphosphate hydrolases"/>
    <property type="match status" value="1"/>
</dbReference>
<dbReference type="Proteomes" id="UP000326979">
    <property type="component" value="Unassembled WGS sequence"/>
</dbReference>
<dbReference type="Gene3D" id="1.10.8.430">
    <property type="entry name" value="Helical domain of apoptotic protease-activating factors"/>
    <property type="match status" value="1"/>
</dbReference>
<organism evidence="10 11">
    <name type="scientific">Streptomyces phyllanthi</name>
    <dbReference type="NCBI Taxonomy" id="1803180"/>
    <lineage>
        <taxon>Bacteria</taxon>
        <taxon>Bacillati</taxon>
        <taxon>Actinomycetota</taxon>
        <taxon>Actinomycetes</taxon>
        <taxon>Kitasatosporales</taxon>
        <taxon>Streptomycetaceae</taxon>
        <taxon>Streptomyces</taxon>
    </lineage>
</organism>
<feature type="DNA-binding region" description="OmpR/PhoB-type" evidence="7">
    <location>
        <begin position="1"/>
        <end position="94"/>
    </location>
</feature>
<dbReference type="SMART" id="SM00382">
    <property type="entry name" value="AAA"/>
    <property type="match status" value="1"/>
</dbReference>
<protein>
    <submittedName>
        <fullName evidence="10">AfsR family transcriptional regulator</fullName>
    </submittedName>
</protein>
<evidence type="ECO:0000256" key="7">
    <source>
        <dbReference type="PROSITE-ProRule" id="PRU01091"/>
    </source>
</evidence>
<dbReference type="CDD" id="cd15831">
    <property type="entry name" value="BTAD"/>
    <property type="match status" value="1"/>
</dbReference>
<dbReference type="InterPro" id="IPR036388">
    <property type="entry name" value="WH-like_DNA-bd_sf"/>
</dbReference>
<dbReference type="GO" id="GO:0006355">
    <property type="term" value="P:regulation of DNA-templated transcription"/>
    <property type="evidence" value="ECO:0007669"/>
    <property type="project" value="InterPro"/>
</dbReference>
<dbReference type="InterPro" id="IPR011990">
    <property type="entry name" value="TPR-like_helical_dom_sf"/>
</dbReference>
<feature type="domain" description="OmpR/PhoB-type" evidence="9">
    <location>
        <begin position="1"/>
        <end position="94"/>
    </location>
</feature>
<keyword evidence="4" id="KW-0805">Transcription regulation</keyword>
<evidence type="ECO:0000256" key="1">
    <source>
        <dbReference type="ARBA" id="ARBA00005820"/>
    </source>
</evidence>
<proteinExistence type="inferred from homology"/>
<dbReference type="AlphaFoldDB" id="A0A5N8W1A4"/>
<dbReference type="Gene3D" id="1.10.10.10">
    <property type="entry name" value="Winged helix-like DNA-binding domain superfamily/Winged helix DNA-binding domain"/>
    <property type="match status" value="2"/>
</dbReference>
<dbReference type="InterPro" id="IPR016032">
    <property type="entry name" value="Sig_transdc_resp-reg_C-effctor"/>
</dbReference>
<dbReference type="Pfam" id="PF00486">
    <property type="entry name" value="Trans_reg_C"/>
    <property type="match status" value="1"/>
</dbReference>
<keyword evidence="6" id="KW-0804">Transcription</keyword>
<keyword evidence="2" id="KW-0677">Repeat</keyword>
<name>A0A5N8W1A4_9ACTN</name>
<evidence type="ECO:0000256" key="5">
    <source>
        <dbReference type="ARBA" id="ARBA00023125"/>
    </source>
</evidence>
<evidence type="ECO:0000256" key="2">
    <source>
        <dbReference type="ARBA" id="ARBA00022737"/>
    </source>
</evidence>
<dbReference type="Pfam" id="PF25872">
    <property type="entry name" value="HTH_77"/>
    <property type="match status" value="1"/>
</dbReference>
<dbReference type="InterPro" id="IPR042197">
    <property type="entry name" value="Apaf_helical"/>
</dbReference>
<keyword evidence="3" id="KW-0902">Two-component regulatory system</keyword>
<dbReference type="SMART" id="SM01043">
    <property type="entry name" value="BTAD"/>
    <property type="match status" value="1"/>
</dbReference>
<dbReference type="PANTHER" id="PTHR35807:SF1">
    <property type="entry name" value="TRANSCRIPTIONAL REGULATOR REDD"/>
    <property type="match status" value="1"/>
</dbReference>
<keyword evidence="11" id="KW-1185">Reference proteome</keyword>
<dbReference type="InterPro" id="IPR001867">
    <property type="entry name" value="OmpR/PhoB-type_DNA-bd"/>
</dbReference>
<dbReference type="InterPro" id="IPR002182">
    <property type="entry name" value="NB-ARC"/>
</dbReference>
<dbReference type="PRINTS" id="PR00364">
    <property type="entry name" value="DISEASERSIST"/>
</dbReference>
<feature type="region of interest" description="Disordered" evidence="8">
    <location>
        <begin position="642"/>
        <end position="662"/>
    </location>
</feature>
<evidence type="ECO:0000313" key="11">
    <source>
        <dbReference type="Proteomes" id="UP000326979"/>
    </source>
</evidence>
<dbReference type="InterPro" id="IPR003593">
    <property type="entry name" value="AAA+_ATPase"/>
</dbReference>
<dbReference type="RefSeq" id="WP_322722801.1">
    <property type="nucleotide sequence ID" value="NZ_JBHUMN010000003.1"/>
</dbReference>
<dbReference type="SUPFAM" id="SSF46894">
    <property type="entry name" value="C-terminal effector domain of the bipartite response regulators"/>
    <property type="match status" value="1"/>
</dbReference>
<dbReference type="PROSITE" id="PS51755">
    <property type="entry name" value="OMPR_PHOB"/>
    <property type="match status" value="1"/>
</dbReference>
<dbReference type="SUPFAM" id="SSF52540">
    <property type="entry name" value="P-loop containing nucleoside triphosphate hydrolases"/>
    <property type="match status" value="1"/>
</dbReference>
<reference evidence="10 11" key="1">
    <citation type="submission" date="2019-07" db="EMBL/GenBank/DDBJ databases">
        <title>New species of Amycolatopsis and Streptomyces.</title>
        <authorList>
            <person name="Duangmal K."/>
            <person name="Teo W.F.A."/>
            <person name="Lipun K."/>
        </authorList>
    </citation>
    <scope>NUCLEOTIDE SEQUENCE [LARGE SCALE GENOMIC DNA]</scope>
    <source>
        <strain evidence="10 11">TISTR 2346</strain>
    </source>
</reference>